<evidence type="ECO:0000256" key="6">
    <source>
        <dbReference type="SAM" id="Phobius"/>
    </source>
</evidence>
<keyword evidence="3 6" id="KW-1133">Transmembrane helix</keyword>
<name>A0A6A5RF63_9PLEO</name>
<reference evidence="7" key="1">
    <citation type="journal article" date="2020" name="Stud. Mycol.">
        <title>101 Dothideomycetes genomes: a test case for predicting lifestyles and emergence of pathogens.</title>
        <authorList>
            <person name="Haridas S."/>
            <person name="Albert R."/>
            <person name="Binder M."/>
            <person name="Bloem J."/>
            <person name="Labutti K."/>
            <person name="Salamov A."/>
            <person name="Andreopoulos B."/>
            <person name="Baker S."/>
            <person name="Barry K."/>
            <person name="Bills G."/>
            <person name="Bluhm B."/>
            <person name="Cannon C."/>
            <person name="Castanera R."/>
            <person name="Culley D."/>
            <person name="Daum C."/>
            <person name="Ezra D."/>
            <person name="Gonzalez J."/>
            <person name="Henrissat B."/>
            <person name="Kuo A."/>
            <person name="Liang C."/>
            <person name="Lipzen A."/>
            <person name="Lutzoni F."/>
            <person name="Magnuson J."/>
            <person name="Mondo S."/>
            <person name="Nolan M."/>
            <person name="Ohm R."/>
            <person name="Pangilinan J."/>
            <person name="Park H.-J."/>
            <person name="Ramirez L."/>
            <person name="Alfaro M."/>
            <person name="Sun H."/>
            <person name="Tritt A."/>
            <person name="Yoshinaga Y."/>
            <person name="Zwiers L.-H."/>
            <person name="Turgeon B."/>
            <person name="Goodwin S."/>
            <person name="Spatafora J."/>
            <person name="Crous P."/>
            <person name="Grigoriev I."/>
        </authorList>
    </citation>
    <scope>NUCLEOTIDE SEQUENCE</scope>
    <source>
        <strain evidence="7">CBS 183.55</strain>
    </source>
</reference>
<evidence type="ECO:0000256" key="1">
    <source>
        <dbReference type="ARBA" id="ARBA00004127"/>
    </source>
</evidence>
<keyword evidence="8" id="KW-1185">Reference proteome</keyword>
<evidence type="ECO:0000313" key="7">
    <source>
        <dbReference type="EMBL" id="KAF1926342.1"/>
    </source>
</evidence>
<dbReference type="EMBL" id="ML978977">
    <property type="protein sequence ID" value="KAF1926342.1"/>
    <property type="molecule type" value="Genomic_DNA"/>
</dbReference>
<evidence type="ECO:0000313" key="8">
    <source>
        <dbReference type="Proteomes" id="UP000800082"/>
    </source>
</evidence>
<dbReference type="Pfam" id="PF10332">
    <property type="entry name" value="DUF2418"/>
    <property type="match status" value="1"/>
</dbReference>
<dbReference type="OrthoDB" id="3363151at2759"/>
<dbReference type="GO" id="GO:0012505">
    <property type="term" value="C:endomembrane system"/>
    <property type="evidence" value="ECO:0007669"/>
    <property type="project" value="UniProtKB-SubCell"/>
</dbReference>
<feature type="compositionally biased region" description="Polar residues" evidence="5">
    <location>
        <begin position="459"/>
        <end position="468"/>
    </location>
</feature>
<dbReference type="AlphaFoldDB" id="A0A6A5RF63"/>
<dbReference type="GO" id="GO:0043007">
    <property type="term" value="P:maintenance of rDNA"/>
    <property type="evidence" value="ECO:0007669"/>
    <property type="project" value="TreeGrafter"/>
</dbReference>
<dbReference type="PANTHER" id="PTHR28293">
    <property type="entry name" value="NUCLEAR RIM PROTEIN 1"/>
    <property type="match status" value="1"/>
</dbReference>
<dbReference type="Proteomes" id="UP000800082">
    <property type="component" value="Unassembled WGS sequence"/>
</dbReference>
<evidence type="ECO:0000256" key="2">
    <source>
        <dbReference type="ARBA" id="ARBA00022692"/>
    </source>
</evidence>
<protein>
    <recommendedName>
        <fullName evidence="9">Meiotically up-regulated gene 154 protein</fullName>
    </recommendedName>
</protein>
<feature type="compositionally biased region" description="Polar residues" evidence="5">
    <location>
        <begin position="433"/>
        <end position="451"/>
    </location>
</feature>
<keyword evidence="2 6" id="KW-0812">Transmembrane</keyword>
<feature type="transmembrane region" description="Helical" evidence="6">
    <location>
        <begin position="208"/>
        <end position="228"/>
    </location>
</feature>
<evidence type="ECO:0000256" key="5">
    <source>
        <dbReference type="SAM" id="MobiDB-lite"/>
    </source>
</evidence>
<feature type="compositionally biased region" description="Gly residues" evidence="5">
    <location>
        <begin position="487"/>
        <end position="496"/>
    </location>
</feature>
<keyword evidence="4 6" id="KW-0472">Membrane</keyword>
<proteinExistence type="predicted"/>
<accession>A0A6A5RF63</accession>
<feature type="compositionally biased region" description="Basic and acidic residues" evidence="5">
    <location>
        <begin position="411"/>
        <end position="422"/>
    </location>
</feature>
<evidence type="ECO:0000256" key="4">
    <source>
        <dbReference type="ARBA" id="ARBA00023136"/>
    </source>
</evidence>
<dbReference type="InterPro" id="IPR018819">
    <property type="entry name" value="Nur1/Mug154"/>
</dbReference>
<feature type="region of interest" description="Disordered" evidence="5">
    <location>
        <begin position="308"/>
        <end position="504"/>
    </location>
</feature>
<evidence type="ECO:0000256" key="3">
    <source>
        <dbReference type="ARBA" id="ARBA00022989"/>
    </source>
</evidence>
<dbReference type="GO" id="GO:0007096">
    <property type="term" value="P:regulation of exit from mitosis"/>
    <property type="evidence" value="ECO:0007669"/>
    <property type="project" value="TreeGrafter"/>
</dbReference>
<dbReference type="PANTHER" id="PTHR28293:SF1">
    <property type="entry name" value="NUCLEAR RIM PROTEIN 1"/>
    <property type="match status" value="1"/>
</dbReference>
<feature type="compositionally biased region" description="Low complexity" evidence="5">
    <location>
        <begin position="339"/>
        <end position="352"/>
    </location>
</feature>
<organism evidence="7 8">
    <name type="scientific">Didymella exigua CBS 183.55</name>
    <dbReference type="NCBI Taxonomy" id="1150837"/>
    <lineage>
        <taxon>Eukaryota</taxon>
        <taxon>Fungi</taxon>
        <taxon>Dikarya</taxon>
        <taxon>Ascomycota</taxon>
        <taxon>Pezizomycotina</taxon>
        <taxon>Dothideomycetes</taxon>
        <taxon>Pleosporomycetidae</taxon>
        <taxon>Pleosporales</taxon>
        <taxon>Pleosporineae</taxon>
        <taxon>Didymellaceae</taxon>
        <taxon>Didymella</taxon>
    </lineage>
</organism>
<feature type="transmembrane region" description="Helical" evidence="6">
    <location>
        <begin position="40"/>
        <end position="62"/>
    </location>
</feature>
<sequence length="504" mass="55474">MPRLVRKAPMSERIKTYLDPSDWALWISEELSSSDWEDFAASYALSISFCANIVFIVAQANTGASNSFDNDGVFREASGPGWLSWLANLLVVFLSTASFANAWLVYSKKRYYRLFEQPIETTPTTPSAKRVRVDSSPAGASPFSYIRNVAQRNSAAARAHPDATRDVWEVAVWDPNPLCLELFCLFSPLHVALYYLNLPVAPLDPRPSVRVVATVFIGLVLSLQLWMLRSSFTQQIKDNNIISRQVLHEYDSKYVHPSMQRQSRDVAIQTISKKRNRDSSVGVKGSPHDLASEVLTYTPRTIINKKVFNTTPNRNYRSHYDPDNLSLGRTPTRSATRPAFTSAHSSYTSTASDARDDDAELSSPIRPSQTPNPFRRAPSITRTSGDGGSLGVFTHANSPLRKSSGANYLRDTGENSRPREQPKLSLSDRFGVSSRSSTPRLEKSSNPTGVTRGSGLGASGTNSGSQTPSRREGSPLKRVSRPNGEAKGSGYGGLGVGRRESGRF</sequence>
<evidence type="ECO:0008006" key="9">
    <source>
        <dbReference type="Google" id="ProtNLM"/>
    </source>
</evidence>
<gene>
    <name evidence="7" type="ORF">M421DRAFT_422682</name>
</gene>
<comment type="subcellular location">
    <subcellularLocation>
        <location evidence="1">Endomembrane system</location>
        <topology evidence="1">Multi-pass membrane protein</topology>
    </subcellularLocation>
</comment>
<dbReference type="GeneID" id="54350911"/>
<feature type="compositionally biased region" description="Polar residues" evidence="5">
    <location>
        <begin position="395"/>
        <end position="406"/>
    </location>
</feature>
<feature type="transmembrane region" description="Helical" evidence="6">
    <location>
        <begin position="82"/>
        <end position="106"/>
    </location>
</feature>
<dbReference type="RefSeq" id="XP_033446594.1">
    <property type="nucleotide sequence ID" value="XM_033593243.1"/>
</dbReference>